<dbReference type="GO" id="GO:0030246">
    <property type="term" value="F:carbohydrate binding"/>
    <property type="evidence" value="ECO:0007669"/>
    <property type="project" value="InterPro"/>
</dbReference>
<sequence>MKFCIKSVFLFTALVAVKPVYSETITSNTLVTTILDVPKTQQRIKVDGHMDEDIWKNALKIDLNNVTWPYENTRSPVKTEAYVIENGHTLYVAFKAFDPHPEKIRARLTDRDNNWGDDRVAIKIDTYNDNALAYQFFINPLGTQSDVLENELTKSESSSWDVIWNSAGRITDFGYVVEVAIPLRTLNFNDQLDIQNWGMEFVRFYPRDTELRISHMQVDHNNTCFICQMPTLRGFKGAKQGKNLSLVPTFVSGNTKSRELDETLEWSEESNTDVGLDVKWGITPDTTLNATFNPDFSQVEADSGQLDVNSTFGLYTAEKRAFFLANEDAFSTPVNLIYTRNINNPDFGAKLAGKVDQHSFAGFVANDQTTSFILPGNLGSDLYELEEKSTNAAFRYRYALNNDASIGALSTIRNSESYQNVVTSLDGKYKLTDSDVLNIQFVSSSTEIDDVLINSINTDDYNSEQVLRADSNNSTDSFYRIDYQHDNKDWSFKASREDIGKDFRADLAFFNKSDTITNLIGGTYRWLGNSKDWWNRIEVFGDWDRTTNQDGDQIEQEYEIYLTLRGVKQSYFKQGLVVREKASGRIDTSTLSIKNNTYNFTEKILKSWANFQATSDMWLGIYGSVGKQIDYANNQLVDAYSIDPQFNWNINTHIKSDLSYKYRKLHKGGNEILTAKLTDYRLNYQFSIRSFLRLSIVYSDVTRNLSQYNDPDDYDATYKSLSTQLLYSYKINPKTLFFVGYSDGGYQDDSLKDITKDTRSVFLKMSYAWLR</sequence>
<dbReference type="AlphaFoldDB" id="A0A2S7UYS1"/>
<proteinExistence type="predicted"/>
<feature type="domain" description="DUF5916" evidence="3">
    <location>
        <begin position="244"/>
        <end position="344"/>
    </location>
</feature>
<accession>A0A2S7UYS1</accession>
<dbReference type="GO" id="GO:0004553">
    <property type="term" value="F:hydrolase activity, hydrolyzing O-glycosyl compounds"/>
    <property type="evidence" value="ECO:0007669"/>
    <property type="project" value="InterPro"/>
</dbReference>
<dbReference type="SUPFAM" id="SSF49344">
    <property type="entry name" value="CBD9-like"/>
    <property type="match status" value="1"/>
</dbReference>
<gene>
    <name evidence="4" type="ORF">BTO11_12575</name>
</gene>
<dbReference type="InterPro" id="IPR010502">
    <property type="entry name" value="Carb-bd_dom_fam9"/>
</dbReference>
<feature type="chain" id="PRO_5015784597" evidence="1">
    <location>
        <begin position="23"/>
        <end position="771"/>
    </location>
</feature>
<dbReference type="InterPro" id="IPR045670">
    <property type="entry name" value="DUF5916"/>
</dbReference>
<evidence type="ECO:0000256" key="1">
    <source>
        <dbReference type="SAM" id="SignalP"/>
    </source>
</evidence>
<dbReference type="RefSeq" id="WP_105052926.1">
    <property type="nucleotide sequence ID" value="NZ_BMYG01000001.1"/>
</dbReference>
<dbReference type="Pfam" id="PF19313">
    <property type="entry name" value="DUF5916"/>
    <property type="match status" value="1"/>
</dbReference>
<evidence type="ECO:0000259" key="3">
    <source>
        <dbReference type="Pfam" id="PF19313"/>
    </source>
</evidence>
<comment type="caution">
    <text evidence="4">The sequence shown here is derived from an EMBL/GenBank/DDBJ whole genome shotgun (WGS) entry which is preliminary data.</text>
</comment>
<dbReference type="EMBL" id="MSCH01000003">
    <property type="protein sequence ID" value="PQJ54410.1"/>
    <property type="molecule type" value="Genomic_DNA"/>
</dbReference>
<evidence type="ECO:0000259" key="2">
    <source>
        <dbReference type="Pfam" id="PF06452"/>
    </source>
</evidence>
<keyword evidence="1" id="KW-0732">Signal</keyword>
<evidence type="ECO:0000313" key="5">
    <source>
        <dbReference type="Proteomes" id="UP000239007"/>
    </source>
</evidence>
<name>A0A2S7UYS1_9GAMM</name>
<dbReference type="Gene3D" id="2.60.40.1190">
    <property type="match status" value="1"/>
</dbReference>
<dbReference type="Pfam" id="PF06452">
    <property type="entry name" value="CBM9_1"/>
    <property type="match status" value="1"/>
</dbReference>
<feature type="domain" description="Carbohydrate-binding" evidence="2">
    <location>
        <begin position="46"/>
        <end position="216"/>
    </location>
</feature>
<evidence type="ECO:0000313" key="4">
    <source>
        <dbReference type="EMBL" id="PQJ54410.1"/>
    </source>
</evidence>
<dbReference type="CDD" id="cd09618">
    <property type="entry name" value="CBM9_like_2"/>
    <property type="match status" value="1"/>
</dbReference>
<keyword evidence="5" id="KW-1185">Reference proteome</keyword>
<dbReference type="OrthoDB" id="9786766at2"/>
<reference evidence="4 5" key="1">
    <citation type="submission" date="2016-12" db="EMBL/GenBank/DDBJ databases">
        <title>Diversity of luminous bacteria.</title>
        <authorList>
            <person name="Yoshizawa S."/>
            <person name="Kogure K."/>
        </authorList>
    </citation>
    <scope>NUCLEOTIDE SEQUENCE [LARGE SCALE GENOMIC DNA]</scope>
    <source>
        <strain evidence="4 5">SA4-48</strain>
    </source>
</reference>
<dbReference type="GO" id="GO:0016052">
    <property type="term" value="P:carbohydrate catabolic process"/>
    <property type="evidence" value="ECO:0007669"/>
    <property type="project" value="InterPro"/>
</dbReference>
<dbReference type="Proteomes" id="UP000239007">
    <property type="component" value="Unassembled WGS sequence"/>
</dbReference>
<organism evidence="4 5">
    <name type="scientific">Psychrosphaera saromensis</name>
    <dbReference type="NCBI Taxonomy" id="716813"/>
    <lineage>
        <taxon>Bacteria</taxon>
        <taxon>Pseudomonadati</taxon>
        <taxon>Pseudomonadota</taxon>
        <taxon>Gammaproteobacteria</taxon>
        <taxon>Alteromonadales</taxon>
        <taxon>Pseudoalteromonadaceae</taxon>
        <taxon>Psychrosphaera</taxon>
    </lineage>
</organism>
<feature type="signal peptide" evidence="1">
    <location>
        <begin position="1"/>
        <end position="22"/>
    </location>
</feature>
<protein>
    <submittedName>
        <fullName evidence="4">Uncharacterized protein</fullName>
    </submittedName>
</protein>